<feature type="signal peptide" evidence="6">
    <location>
        <begin position="1"/>
        <end position="18"/>
    </location>
</feature>
<dbReference type="PANTHER" id="PTHR37422:SF13">
    <property type="entry name" value="LIPOPOLYSACCHARIDE BIOSYNTHESIS PROTEIN PA4999-RELATED"/>
    <property type="match status" value="1"/>
</dbReference>
<keyword evidence="4 5" id="KW-0472">Membrane</keyword>
<comment type="caution">
    <text evidence="8">The sequence shown here is derived from an EMBL/GenBank/DDBJ whole genome shotgun (WGS) entry which is preliminary data.</text>
</comment>
<feature type="transmembrane region" description="Helical" evidence="5">
    <location>
        <begin position="312"/>
        <end position="330"/>
    </location>
</feature>
<keyword evidence="6" id="KW-0732">Signal</keyword>
<dbReference type="Proteomes" id="UP000887222">
    <property type="component" value="Unassembled WGS sequence"/>
</dbReference>
<evidence type="ECO:0000256" key="6">
    <source>
        <dbReference type="SAM" id="SignalP"/>
    </source>
</evidence>
<feature type="transmembrane region" description="Helical" evidence="5">
    <location>
        <begin position="57"/>
        <end position="75"/>
    </location>
</feature>
<keyword evidence="9" id="KW-1185">Reference proteome</keyword>
<accession>A0ABQ4Q376</accession>
<feature type="transmembrane region" description="Helical" evidence="5">
    <location>
        <begin position="27"/>
        <end position="45"/>
    </location>
</feature>
<evidence type="ECO:0000256" key="3">
    <source>
        <dbReference type="ARBA" id="ARBA00022989"/>
    </source>
</evidence>
<feature type="transmembrane region" description="Helical" evidence="5">
    <location>
        <begin position="227"/>
        <end position="244"/>
    </location>
</feature>
<feature type="transmembrane region" description="Helical" evidence="5">
    <location>
        <begin position="81"/>
        <end position="100"/>
    </location>
</feature>
<evidence type="ECO:0000256" key="2">
    <source>
        <dbReference type="ARBA" id="ARBA00022692"/>
    </source>
</evidence>
<dbReference type="Pfam" id="PF04932">
    <property type="entry name" value="Wzy_C"/>
    <property type="match status" value="1"/>
</dbReference>
<sequence length="406" mass="43995">MRLLIVIGLLLTPFSTSAASGMPVVSFGLPCLLLAAAAGFLRPSTDAFLLTRSTAPAMLAAAASVFSIAMLAFFAPDPGRSLARVAPHVICYLLAFQLLARFRRHPDELARFALTVIAVSGAVLAVYYAIHLALAARAYGANTVIVERYTGGLAALPWGSTNVIAAALIFPHIACVLLKQGYRCRWTTPVLGLILLAVLLTTSRAGTLFHGAMLLAGCVLAGRFRALAAWAACILLLLAGYAHFARENLELLISTRLSGERDLSNGRFDSFLMKWEYISDNPMSPVGYYGSMATFDLSSHNVFLTVLVEQGVLGLACMLLFLGACLHALFYHRSEARRERRMRRLALAGSLVAFLNLMVEDANFTQPYMVYFWMFFIATMAFVMHLGAAAPGARPACRSGVKAWQT</sequence>
<feature type="domain" description="O-antigen ligase-related" evidence="7">
    <location>
        <begin position="191"/>
        <end position="318"/>
    </location>
</feature>
<evidence type="ECO:0000313" key="9">
    <source>
        <dbReference type="Proteomes" id="UP000887222"/>
    </source>
</evidence>
<feature type="transmembrane region" description="Helical" evidence="5">
    <location>
        <begin position="155"/>
        <end position="178"/>
    </location>
</feature>
<dbReference type="RefSeq" id="WP_220807778.1">
    <property type="nucleotide sequence ID" value="NZ_BPMK01000006.1"/>
</dbReference>
<dbReference type="InterPro" id="IPR007016">
    <property type="entry name" value="O-antigen_ligase-rel_domated"/>
</dbReference>
<gene>
    <name evidence="8" type="ORF">NCCP691_16290</name>
</gene>
<keyword evidence="3 5" id="KW-1133">Transmembrane helix</keyword>
<dbReference type="InterPro" id="IPR051533">
    <property type="entry name" value="WaaL-like"/>
</dbReference>
<evidence type="ECO:0000259" key="7">
    <source>
        <dbReference type="Pfam" id="PF04932"/>
    </source>
</evidence>
<feature type="transmembrane region" description="Helical" evidence="5">
    <location>
        <begin position="371"/>
        <end position="390"/>
    </location>
</feature>
<feature type="transmembrane region" description="Helical" evidence="5">
    <location>
        <begin position="342"/>
        <end position="359"/>
    </location>
</feature>
<name>A0ABQ4Q376_9BURK</name>
<comment type="subcellular location">
    <subcellularLocation>
        <location evidence="1">Membrane</location>
        <topology evidence="1">Multi-pass membrane protein</topology>
    </subcellularLocation>
</comment>
<evidence type="ECO:0000256" key="4">
    <source>
        <dbReference type="ARBA" id="ARBA00023136"/>
    </source>
</evidence>
<keyword evidence="2 5" id="KW-0812">Transmembrane</keyword>
<evidence type="ECO:0000313" key="8">
    <source>
        <dbReference type="EMBL" id="GIZ51615.1"/>
    </source>
</evidence>
<feature type="transmembrane region" description="Helical" evidence="5">
    <location>
        <begin position="112"/>
        <end position="135"/>
    </location>
</feature>
<organism evidence="8 9">
    <name type="scientific">Noviherbaspirillum aridicola</name>
    <dbReference type="NCBI Taxonomy" id="2849687"/>
    <lineage>
        <taxon>Bacteria</taxon>
        <taxon>Pseudomonadati</taxon>
        <taxon>Pseudomonadota</taxon>
        <taxon>Betaproteobacteria</taxon>
        <taxon>Burkholderiales</taxon>
        <taxon>Oxalobacteraceae</taxon>
        <taxon>Noviherbaspirillum</taxon>
    </lineage>
</organism>
<feature type="transmembrane region" description="Helical" evidence="5">
    <location>
        <begin position="190"/>
        <end position="215"/>
    </location>
</feature>
<protein>
    <recommendedName>
        <fullName evidence="7">O-antigen ligase-related domain-containing protein</fullName>
    </recommendedName>
</protein>
<dbReference type="EMBL" id="BPMK01000006">
    <property type="protein sequence ID" value="GIZ51615.1"/>
    <property type="molecule type" value="Genomic_DNA"/>
</dbReference>
<evidence type="ECO:0000256" key="5">
    <source>
        <dbReference type="SAM" id="Phobius"/>
    </source>
</evidence>
<proteinExistence type="predicted"/>
<reference evidence="8 9" key="1">
    <citation type="journal article" date="2022" name="Int. J. Syst. Evol. Microbiol.">
        <title>Noviherbaspirillum aridicola sp. nov., isolated from an arid soil in Pakistan.</title>
        <authorList>
            <person name="Khan I.U."/>
            <person name="Saqib M."/>
            <person name="Amin A."/>
            <person name="Hussain F."/>
            <person name="Li L."/>
            <person name="Liu Y.H."/>
            <person name="Fang B.Z."/>
            <person name="Ahmed I."/>
            <person name="Li W.J."/>
        </authorList>
    </citation>
    <scope>NUCLEOTIDE SEQUENCE [LARGE SCALE GENOMIC DNA]</scope>
    <source>
        <strain evidence="8 9">NCCP-691</strain>
    </source>
</reference>
<evidence type="ECO:0000256" key="1">
    <source>
        <dbReference type="ARBA" id="ARBA00004141"/>
    </source>
</evidence>
<dbReference type="PANTHER" id="PTHR37422">
    <property type="entry name" value="TEICHURONIC ACID BIOSYNTHESIS PROTEIN TUAE"/>
    <property type="match status" value="1"/>
</dbReference>
<feature type="chain" id="PRO_5045866783" description="O-antigen ligase-related domain-containing protein" evidence="6">
    <location>
        <begin position="19"/>
        <end position="406"/>
    </location>
</feature>